<dbReference type="GO" id="GO:0005509">
    <property type="term" value="F:calcium ion binding"/>
    <property type="evidence" value="ECO:0007669"/>
    <property type="project" value="InterPro"/>
</dbReference>
<dbReference type="OrthoDB" id="37886at2759"/>
<evidence type="ECO:0000256" key="3">
    <source>
        <dbReference type="ARBA" id="ARBA00023216"/>
    </source>
</evidence>
<dbReference type="GeneID" id="100569893"/>
<reference evidence="5" key="1">
    <citation type="submission" date="2010-06" db="EMBL/GenBank/DDBJ databases">
        <authorList>
            <person name="Jiang H."/>
            <person name="Abraham K."/>
            <person name="Ali S."/>
            <person name="Alsbrooks S.L."/>
            <person name="Anim B.N."/>
            <person name="Anosike U.S."/>
            <person name="Attaway T."/>
            <person name="Bandaranaike D.P."/>
            <person name="Battles P.K."/>
            <person name="Bell S.N."/>
            <person name="Bell A.V."/>
            <person name="Beltran B."/>
            <person name="Bickham C."/>
            <person name="Bustamante Y."/>
            <person name="Caleb T."/>
            <person name="Canada A."/>
            <person name="Cardenas V."/>
            <person name="Carter K."/>
            <person name="Chacko J."/>
            <person name="Chandrabose M.N."/>
            <person name="Chavez D."/>
            <person name="Chavez A."/>
            <person name="Chen L."/>
            <person name="Chu H.-S."/>
            <person name="Claassen K.J."/>
            <person name="Cockrell R."/>
            <person name="Collins M."/>
            <person name="Cooper J.A."/>
            <person name="Cree A."/>
            <person name="Curry S.M."/>
            <person name="Da Y."/>
            <person name="Dao M.D."/>
            <person name="Das B."/>
            <person name="Davila M.-L."/>
            <person name="Davy-Carroll L."/>
            <person name="Denson S."/>
            <person name="Dinh H."/>
            <person name="Ebong V.E."/>
            <person name="Edwards J.R."/>
            <person name="Egan A."/>
            <person name="El-Daye J."/>
            <person name="Escobedo L."/>
            <person name="Fernandez S."/>
            <person name="Fernando P.R."/>
            <person name="Flagg N."/>
            <person name="Forbes L.D."/>
            <person name="Fowler R.G."/>
            <person name="Fu Q."/>
            <person name="Gabisi R.A."/>
            <person name="Ganer J."/>
            <person name="Garbino Pronczuk A."/>
            <person name="Garcia R.M."/>
            <person name="Garner T."/>
            <person name="Garrett T.E."/>
            <person name="Gonzalez D.A."/>
            <person name="Hamid H."/>
            <person name="Hawkins E.S."/>
            <person name="Hirani K."/>
            <person name="Hogues M.E."/>
            <person name="Hollins B."/>
            <person name="Hsiao C.-H."/>
            <person name="Jabil R."/>
            <person name="James M.L."/>
            <person name="Jhangiani S.N."/>
            <person name="Johnson B."/>
            <person name="Johnson Q."/>
            <person name="Joshi V."/>
            <person name="Kalu J.B."/>
            <person name="Kam C."/>
            <person name="Kashfia A."/>
            <person name="Keebler J."/>
            <person name="Kisamo H."/>
            <person name="Kovar C.L."/>
            <person name="Lago L.A."/>
            <person name="Lai C.-Y."/>
            <person name="Laidlaw J."/>
            <person name="Lara F."/>
            <person name="Le T.-K."/>
            <person name="Lee S.L."/>
            <person name="Legall F.H."/>
            <person name="Lemon S.J."/>
            <person name="Lewis L.R."/>
            <person name="Li B."/>
            <person name="Liu Y."/>
            <person name="Liu Y.-S."/>
            <person name="Lopez J."/>
            <person name="Lozado R.J."/>
            <person name="Lu J."/>
            <person name="Madu R.C."/>
            <person name="Maheshwari M."/>
            <person name="Maheshwari R."/>
            <person name="Malloy K."/>
            <person name="Martinez E."/>
            <person name="Mathew T."/>
            <person name="Mercado I.C."/>
            <person name="Mercado C."/>
            <person name="Meyer B."/>
            <person name="Montgomery K."/>
            <person name="Morgan M.B."/>
            <person name="Munidasa M."/>
            <person name="Nazareth L.V."/>
            <person name="Nelson J."/>
            <person name="Ng B.M."/>
            <person name="Nguyen N.B."/>
            <person name="Nguyen P.Q."/>
            <person name="Nguyen T."/>
            <person name="Obregon M."/>
            <person name="Okwuonu G.O."/>
            <person name="Onwere C.G."/>
            <person name="Orozco G."/>
            <person name="Parra A."/>
            <person name="Patel S."/>
            <person name="Patil S."/>
            <person name="Perez A."/>
            <person name="Perez Y."/>
            <person name="Pham C."/>
            <person name="Primus E.L."/>
            <person name="Pu L.-L."/>
            <person name="Puazo M."/>
            <person name="Qin X."/>
            <person name="Quiroz J.B."/>
            <person name="Reese J."/>
            <person name="Richards S."/>
            <person name="Rives C.M."/>
            <person name="Robberts R."/>
            <person name="Ruiz S.J."/>
            <person name="Ruiz M.J."/>
            <person name="Santibanez J."/>
            <person name="Schneider B.W."/>
            <person name="Sisson I."/>
            <person name="Smith M."/>
            <person name="Sodergren E."/>
            <person name="Song X.-Z."/>
            <person name="Song B.B."/>
            <person name="Summersgill H."/>
            <person name="Thelus R."/>
            <person name="Thornton R.D."/>
            <person name="Trejos Z.Y."/>
            <person name="Usmani K."/>
            <person name="Vattathil S."/>
            <person name="Villasana D."/>
            <person name="Walker D.L."/>
            <person name="Wang S."/>
            <person name="Wang K."/>
            <person name="White C.S."/>
            <person name="Williams A.C."/>
            <person name="Williamson J."/>
            <person name="Wilson K."/>
            <person name="Woghiren I.O."/>
            <person name="Woodworth J.R."/>
            <person name="Worley K.C."/>
            <person name="Wright R.A."/>
            <person name="Wu W."/>
            <person name="Young L."/>
            <person name="Zhang L."/>
            <person name="Zhang J."/>
            <person name="Zhu Y."/>
            <person name="Muzny D.M."/>
            <person name="Weinstock G."/>
            <person name="Gibbs R.A."/>
        </authorList>
    </citation>
    <scope>NUCLEOTIDE SEQUENCE [LARGE SCALE GENOMIC DNA]</scope>
    <source>
        <strain evidence="5">LSR1</strain>
    </source>
</reference>
<name>A0A8R1W9H2_ACYPI</name>
<dbReference type="GO" id="GO:0005544">
    <property type="term" value="F:calcium-dependent phospholipid binding"/>
    <property type="evidence" value="ECO:0007669"/>
    <property type="project" value="InterPro"/>
</dbReference>
<dbReference type="SMART" id="SM00335">
    <property type="entry name" value="ANX"/>
    <property type="match status" value="2"/>
</dbReference>
<dbReference type="RefSeq" id="XP_003240732.1">
    <property type="nucleotide sequence ID" value="XM_003240684.3"/>
</dbReference>
<evidence type="ECO:0000313" key="4">
    <source>
        <dbReference type="EnsemblMetazoa" id="XP_003240732.1"/>
    </source>
</evidence>
<organism evidence="4 5">
    <name type="scientific">Acyrthosiphon pisum</name>
    <name type="common">Pea aphid</name>
    <dbReference type="NCBI Taxonomy" id="7029"/>
    <lineage>
        <taxon>Eukaryota</taxon>
        <taxon>Metazoa</taxon>
        <taxon>Ecdysozoa</taxon>
        <taxon>Arthropoda</taxon>
        <taxon>Hexapoda</taxon>
        <taxon>Insecta</taxon>
        <taxon>Pterygota</taxon>
        <taxon>Neoptera</taxon>
        <taxon>Paraneoptera</taxon>
        <taxon>Hemiptera</taxon>
        <taxon>Sternorrhyncha</taxon>
        <taxon>Aphidomorpha</taxon>
        <taxon>Aphidoidea</taxon>
        <taxon>Aphididae</taxon>
        <taxon>Macrosiphini</taxon>
        <taxon>Acyrthosiphon</taxon>
    </lineage>
</organism>
<dbReference type="GO" id="GO:0005737">
    <property type="term" value="C:cytoplasm"/>
    <property type="evidence" value="ECO:0007669"/>
    <property type="project" value="TreeGrafter"/>
</dbReference>
<dbReference type="PANTHER" id="PTHR10502">
    <property type="entry name" value="ANNEXIN"/>
    <property type="match status" value="1"/>
</dbReference>
<dbReference type="InterPro" id="IPR018502">
    <property type="entry name" value="Annexin_repeat"/>
</dbReference>
<reference evidence="4" key="2">
    <citation type="submission" date="2022-06" db="UniProtKB">
        <authorList>
            <consortium name="EnsemblMetazoa"/>
        </authorList>
    </citation>
    <scope>IDENTIFICATION</scope>
</reference>
<dbReference type="Pfam" id="PF00191">
    <property type="entry name" value="Annexin"/>
    <property type="match status" value="1"/>
</dbReference>
<dbReference type="GO" id="GO:0012506">
    <property type="term" value="C:vesicle membrane"/>
    <property type="evidence" value="ECO:0007669"/>
    <property type="project" value="TreeGrafter"/>
</dbReference>
<comment type="similarity">
    <text evidence="1">Belongs to the annexin family.</text>
</comment>
<dbReference type="InterPro" id="IPR037104">
    <property type="entry name" value="Annexin_sf"/>
</dbReference>
<proteinExistence type="inferred from homology"/>
<dbReference type="KEGG" id="api:100569893"/>
<keyword evidence="3" id="KW-0041">Annexin</keyword>
<dbReference type="PANTHER" id="PTHR10502:SF102">
    <property type="entry name" value="ANNEXIN B11"/>
    <property type="match status" value="1"/>
</dbReference>
<dbReference type="Proteomes" id="UP000007819">
    <property type="component" value="Chromosome X"/>
</dbReference>
<dbReference type="SUPFAM" id="SSF47874">
    <property type="entry name" value="Annexin"/>
    <property type="match status" value="1"/>
</dbReference>
<dbReference type="GO" id="GO:0001786">
    <property type="term" value="F:phosphatidylserine binding"/>
    <property type="evidence" value="ECO:0007669"/>
    <property type="project" value="TreeGrafter"/>
</dbReference>
<sequence>MSRGRRAASNAVITSFAHHVNPVTRHRPVSPSTAAAVPPVHLRVNDIVAADTLPIDKLQFGRDDSTFNMILCSCSFCQLQQVFLEYHRLNGRDFEDVINSEFIVNIRAVVKSVRDKITYLANRLMFASTPCFGSDDRPLICIIATRYEIKNAYMSMYRSSLKADIGDNTYCEYKRCLKALVLG</sequence>
<evidence type="ECO:0000256" key="1">
    <source>
        <dbReference type="ARBA" id="ARBA00007831"/>
    </source>
</evidence>
<protein>
    <submittedName>
        <fullName evidence="4">Uncharacterized protein</fullName>
    </submittedName>
</protein>
<dbReference type="EnsemblMetazoa" id="XM_003240684.4">
    <property type="protein sequence ID" value="XP_003240732.1"/>
    <property type="gene ID" value="LOC100569893"/>
</dbReference>
<dbReference type="Gene3D" id="1.10.220.10">
    <property type="entry name" value="Annexin"/>
    <property type="match status" value="2"/>
</dbReference>
<keyword evidence="5" id="KW-1185">Reference proteome</keyword>
<dbReference type="AlphaFoldDB" id="A0A8R1W9H2"/>
<keyword evidence="2" id="KW-0677">Repeat</keyword>
<evidence type="ECO:0000313" key="5">
    <source>
        <dbReference type="Proteomes" id="UP000007819"/>
    </source>
</evidence>
<evidence type="ECO:0000256" key="2">
    <source>
        <dbReference type="ARBA" id="ARBA00022737"/>
    </source>
</evidence>
<accession>A0A8R1W9H2</accession>
<dbReference type="GO" id="GO:0005886">
    <property type="term" value="C:plasma membrane"/>
    <property type="evidence" value="ECO:0007669"/>
    <property type="project" value="TreeGrafter"/>
</dbReference>
<dbReference type="GO" id="GO:0005634">
    <property type="term" value="C:nucleus"/>
    <property type="evidence" value="ECO:0007669"/>
    <property type="project" value="TreeGrafter"/>
</dbReference>